<dbReference type="PANTHER" id="PTHR40758">
    <property type="entry name" value="CONSERVED PROTEIN"/>
    <property type="match status" value="1"/>
</dbReference>
<feature type="domain" description="MDMPI C-terminal" evidence="1">
    <location>
        <begin position="152"/>
        <end position="248"/>
    </location>
</feature>
<reference evidence="3 4" key="1">
    <citation type="submission" date="2017-07" db="EMBL/GenBank/DDBJ databases">
        <title>Complete genome sequence of Actinoalloteichus hoggarensis DSM 45943, type strain of Actinoalloteichus hoggarensis.</title>
        <authorList>
            <person name="Ruckert C."/>
            <person name="Nouioui I."/>
            <person name="Willmese J."/>
            <person name="van Wezel G."/>
            <person name="Klenk H.-P."/>
            <person name="Kalinowski J."/>
            <person name="Zotchev S.B."/>
        </authorList>
    </citation>
    <scope>NUCLEOTIDE SEQUENCE [LARGE SCALE GENOMIC DNA]</scope>
    <source>
        <strain evidence="3 4">DSM 45943</strain>
    </source>
</reference>
<feature type="domain" description="Mycothiol-dependent maleylpyruvate isomerase metal-binding" evidence="2">
    <location>
        <begin position="23"/>
        <end position="139"/>
    </location>
</feature>
<keyword evidence="4" id="KW-1185">Reference proteome</keyword>
<dbReference type="Pfam" id="PF07398">
    <property type="entry name" value="MDMPI_C"/>
    <property type="match status" value="1"/>
</dbReference>
<dbReference type="RefSeq" id="WP_093943162.1">
    <property type="nucleotide sequence ID" value="NZ_CP022521.1"/>
</dbReference>
<evidence type="ECO:0000313" key="4">
    <source>
        <dbReference type="Proteomes" id="UP000204221"/>
    </source>
</evidence>
<dbReference type="OrthoDB" id="3671213at2"/>
<evidence type="ECO:0000259" key="2">
    <source>
        <dbReference type="Pfam" id="PF11716"/>
    </source>
</evidence>
<dbReference type="InterPro" id="IPR010872">
    <property type="entry name" value="MDMPI_C-term_domain"/>
</dbReference>
<dbReference type="GO" id="GO:0005886">
    <property type="term" value="C:plasma membrane"/>
    <property type="evidence" value="ECO:0007669"/>
    <property type="project" value="TreeGrafter"/>
</dbReference>
<dbReference type="GO" id="GO:0046872">
    <property type="term" value="F:metal ion binding"/>
    <property type="evidence" value="ECO:0007669"/>
    <property type="project" value="InterPro"/>
</dbReference>
<dbReference type="Pfam" id="PF11716">
    <property type="entry name" value="MDMPI_N"/>
    <property type="match status" value="1"/>
</dbReference>
<dbReference type="Proteomes" id="UP000204221">
    <property type="component" value="Chromosome"/>
</dbReference>
<accession>A0A221W8Z7</accession>
<evidence type="ECO:0000313" key="3">
    <source>
        <dbReference type="EMBL" id="ASO22141.1"/>
    </source>
</evidence>
<organism evidence="3 4">
    <name type="scientific">Actinoalloteichus hoggarensis</name>
    <dbReference type="NCBI Taxonomy" id="1470176"/>
    <lineage>
        <taxon>Bacteria</taxon>
        <taxon>Bacillati</taxon>
        <taxon>Actinomycetota</taxon>
        <taxon>Actinomycetes</taxon>
        <taxon>Pseudonocardiales</taxon>
        <taxon>Pseudonocardiaceae</taxon>
        <taxon>Actinoalloteichus</taxon>
    </lineage>
</organism>
<name>A0A221W8Z7_9PSEU</name>
<proteinExistence type="predicted"/>
<sequence>MRRVTAIDYERFLDVLSIDGERLASCVGSAPGDSPVPGCPGLTLAETARRLGDVYRSTADWTRSPGGTPVPAREVHLPRQGDDRPLAEYLRTGLAEVAGELSAHRPEERCPTWWPADGSFGFWARRLTHETIVHRVDVQAAAGVRCDHVDTDIAVDGVDEVLTLWFDHRLGELAITASRQATVAVRTGGRVWLTHAGATGTTVRALPPDATPKVDATVSGDPFHVYLWLWGRLPDWAVTMDGDADALAQLWVLLNVATR</sequence>
<evidence type="ECO:0000259" key="1">
    <source>
        <dbReference type="Pfam" id="PF07398"/>
    </source>
</evidence>
<protein>
    <submittedName>
        <fullName evidence="3">Uncharacterized protein</fullName>
    </submittedName>
</protein>
<dbReference type="EMBL" id="CP022521">
    <property type="protein sequence ID" value="ASO22141.1"/>
    <property type="molecule type" value="Genomic_DNA"/>
</dbReference>
<gene>
    <name evidence="3" type="ORF">AHOG_22640</name>
</gene>
<dbReference type="PANTHER" id="PTHR40758:SF1">
    <property type="entry name" value="CONSERVED PROTEIN"/>
    <property type="match status" value="1"/>
</dbReference>
<dbReference type="KEGG" id="ahg:AHOG_22640"/>
<dbReference type="InterPro" id="IPR024344">
    <property type="entry name" value="MDMPI_metal-binding"/>
</dbReference>
<dbReference type="AlphaFoldDB" id="A0A221W8Z7"/>